<evidence type="ECO:0000313" key="2">
    <source>
        <dbReference type="Proteomes" id="UP001055811"/>
    </source>
</evidence>
<protein>
    <submittedName>
        <fullName evidence="1">Uncharacterized protein</fullName>
    </submittedName>
</protein>
<proteinExistence type="predicted"/>
<gene>
    <name evidence="1" type="ORF">L2E82_21060</name>
</gene>
<name>A0ACB9DVD8_CICIN</name>
<comment type="caution">
    <text evidence="1">The sequence shown here is derived from an EMBL/GenBank/DDBJ whole genome shotgun (WGS) entry which is preliminary data.</text>
</comment>
<reference evidence="2" key="1">
    <citation type="journal article" date="2022" name="Mol. Ecol. Resour.">
        <title>The genomes of chicory, endive, great burdock and yacon provide insights into Asteraceae palaeo-polyploidization history and plant inulin production.</title>
        <authorList>
            <person name="Fan W."/>
            <person name="Wang S."/>
            <person name="Wang H."/>
            <person name="Wang A."/>
            <person name="Jiang F."/>
            <person name="Liu H."/>
            <person name="Zhao H."/>
            <person name="Xu D."/>
            <person name="Zhang Y."/>
        </authorList>
    </citation>
    <scope>NUCLEOTIDE SEQUENCE [LARGE SCALE GENOMIC DNA]</scope>
    <source>
        <strain evidence="2">cv. Punajuju</strain>
    </source>
</reference>
<evidence type="ECO:0000313" key="1">
    <source>
        <dbReference type="EMBL" id="KAI3750425.1"/>
    </source>
</evidence>
<dbReference type="Proteomes" id="UP001055811">
    <property type="component" value="Linkage Group LG04"/>
</dbReference>
<keyword evidence="2" id="KW-1185">Reference proteome</keyword>
<accession>A0ACB9DVD8</accession>
<dbReference type="EMBL" id="CM042012">
    <property type="protein sequence ID" value="KAI3750425.1"/>
    <property type="molecule type" value="Genomic_DNA"/>
</dbReference>
<reference evidence="1 2" key="2">
    <citation type="journal article" date="2022" name="Mol. Ecol. Resour.">
        <title>The genomes of chicory, endive, great burdock and yacon provide insights into Asteraceae paleo-polyploidization history and plant inulin production.</title>
        <authorList>
            <person name="Fan W."/>
            <person name="Wang S."/>
            <person name="Wang H."/>
            <person name="Wang A."/>
            <person name="Jiang F."/>
            <person name="Liu H."/>
            <person name="Zhao H."/>
            <person name="Xu D."/>
            <person name="Zhang Y."/>
        </authorList>
    </citation>
    <scope>NUCLEOTIDE SEQUENCE [LARGE SCALE GENOMIC DNA]</scope>
    <source>
        <strain evidence="2">cv. Punajuju</strain>
        <tissue evidence="1">Leaves</tissue>
    </source>
</reference>
<sequence>MGKQTRSKKSESAIGKGKAPNKLLTLGDMLEEYICLKEQKVILSQEKIRLEQEKFRVQTLLRGMQDAMNAYNGGGPSASAAAPLPSSVVMPTLPAGTIMASPAGKIFLIILHPIRS</sequence>
<organism evidence="1 2">
    <name type="scientific">Cichorium intybus</name>
    <name type="common">Chicory</name>
    <dbReference type="NCBI Taxonomy" id="13427"/>
    <lineage>
        <taxon>Eukaryota</taxon>
        <taxon>Viridiplantae</taxon>
        <taxon>Streptophyta</taxon>
        <taxon>Embryophyta</taxon>
        <taxon>Tracheophyta</taxon>
        <taxon>Spermatophyta</taxon>
        <taxon>Magnoliopsida</taxon>
        <taxon>eudicotyledons</taxon>
        <taxon>Gunneridae</taxon>
        <taxon>Pentapetalae</taxon>
        <taxon>asterids</taxon>
        <taxon>campanulids</taxon>
        <taxon>Asterales</taxon>
        <taxon>Asteraceae</taxon>
        <taxon>Cichorioideae</taxon>
        <taxon>Cichorieae</taxon>
        <taxon>Cichoriinae</taxon>
        <taxon>Cichorium</taxon>
    </lineage>
</organism>